<feature type="compositionally biased region" description="Basic and acidic residues" evidence="1">
    <location>
        <begin position="141"/>
        <end position="153"/>
    </location>
</feature>
<dbReference type="EMBL" id="JBFTWV010000029">
    <property type="protein sequence ID" value="KAL2796126.1"/>
    <property type="molecule type" value="Genomic_DNA"/>
</dbReference>
<dbReference type="Proteomes" id="UP001610563">
    <property type="component" value="Unassembled WGS sequence"/>
</dbReference>
<organism evidence="2 3">
    <name type="scientific">Aspergillus keveii</name>
    <dbReference type="NCBI Taxonomy" id="714993"/>
    <lineage>
        <taxon>Eukaryota</taxon>
        <taxon>Fungi</taxon>
        <taxon>Dikarya</taxon>
        <taxon>Ascomycota</taxon>
        <taxon>Pezizomycotina</taxon>
        <taxon>Eurotiomycetes</taxon>
        <taxon>Eurotiomycetidae</taxon>
        <taxon>Eurotiales</taxon>
        <taxon>Aspergillaceae</taxon>
        <taxon>Aspergillus</taxon>
        <taxon>Aspergillus subgen. Nidulantes</taxon>
    </lineage>
</organism>
<feature type="compositionally biased region" description="Basic and acidic residues" evidence="1">
    <location>
        <begin position="160"/>
        <end position="190"/>
    </location>
</feature>
<evidence type="ECO:0008006" key="4">
    <source>
        <dbReference type="Google" id="ProtNLM"/>
    </source>
</evidence>
<accession>A0ABR4GAX2</accession>
<reference evidence="2 3" key="1">
    <citation type="submission" date="2024-07" db="EMBL/GenBank/DDBJ databases">
        <title>Section-level genome sequencing and comparative genomics of Aspergillus sections Usti and Cavernicolus.</title>
        <authorList>
            <consortium name="Lawrence Berkeley National Laboratory"/>
            <person name="Nybo J.L."/>
            <person name="Vesth T.C."/>
            <person name="Theobald S."/>
            <person name="Frisvad J.C."/>
            <person name="Larsen T.O."/>
            <person name="Kjaerboelling I."/>
            <person name="Rothschild-Mancinelli K."/>
            <person name="Lyhne E.K."/>
            <person name="Kogle M.E."/>
            <person name="Barry K."/>
            <person name="Clum A."/>
            <person name="Na H."/>
            <person name="Ledsgaard L."/>
            <person name="Lin J."/>
            <person name="Lipzen A."/>
            <person name="Kuo A."/>
            <person name="Riley R."/>
            <person name="Mondo S."/>
            <person name="Labutti K."/>
            <person name="Haridas S."/>
            <person name="Pangalinan J."/>
            <person name="Salamov A.A."/>
            <person name="Simmons B.A."/>
            <person name="Magnuson J.K."/>
            <person name="Chen J."/>
            <person name="Drula E."/>
            <person name="Henrissat B."/>
            <person name="Wiebenga A."/>
            <person name="Lubbers R.J."/>
            <person name="Gomes A.C."/>
            <person name="Makela M.R."/>
            <person name="Stajich J."/>
            <person name="Grigoriev I.V."/>
            <person name="Mortensen U.H."/>
            <person name="De Vries R.P."/>
            <person name="Baker S.E."/>
            <person name="Andersen M.R."/>
        </authorList>
    </citation>
    <scope>NUCLEOTIDE SEQUENCE [LARGE SCALE GENOMIC DNA]</scope>
    <source>
        <strain evidence="2 3">CBS 209.92</strain>
    </source>
</reference>
<feature type="compositionally biased region" description="Basic residues" evidence="1">
    <location>
        <begin position="235"/>
        <end position="245"/>
    </location>
</feature>
<evidence type="ECO:0000313" key="2">
    <source>
        <dbReference type="EMBL" id="KAL2796126.1"/>
    </source>
</evidence>
<protein>
    <recommendedName>
        <fullName evidence="4">Protein TMA23</fullName>
    </recommendedName>
</protein>
<feature type="compositionally biased region" description="Basic and acidic residues" evidence="1">
    <location>
        <begin position="118"/>
        <end position="133"/>
    </location>
</feature>
<name>A0ABR4GAX2_9EURO</name>
<proteinExistence type="predicted"/>
<gene>
    <name evidence="2" type="ORF">BJX66DRAFT_336396</name>
</gene>
<comment type="caution">
    <text evidence="2">The sequence shown here is derived from an EMBL/GenBank/DDBJ whole genome shotgun (WGS) entry which is preliminary data.</text>
</comment>
<keyword evidence="3" id="KW-1185">Reference proteome</keyword>
<evidence type="ECO:0000313" key="3">
    <source>
        <dbReference type="Proteomes" id="UP001610563"/>
    </source>
</evidence>
<feature type="compositionally biased region" description="Basic residues" evidence="1">
    <location>
        <begin position="191"/>
        <end position="200"/>
    </location>
</feature>
<feature type="compositionally biased region" description="Basic and acidic residues" evidence="1">
    <location>
        <begin position="246"/>
        <end position="259"/>
    </location>
</feature>
<evidence type="ECO:0000256" key="1">
    <source>
        <dbReference type="SAM" id="MobiDB-lite"/>
    </source>
</evidence>
<sequence length="277" mass="30969">MTTISTVPQKKIDPYAYLIRHGWSGTGNPLNPDRAGGTRGGLGLTKPILVARRSGNQGVGKKTTKDPTNQWWLRGFEDALKGVGTDAAVTGSTAGTANALTSELYRFFVRGEVIRGTLGDDSKKGDGEGAEKTKTKKRKREGGDEGVRETKEERRKRKEEKRVRKAEKEARREARRVKKEEKRAKKEAKKEKKALKALAKKRPEDDYPTPVSMDLDSADNAQGTEMPLDLEKLAKLNKKERKEKKKDKEGKKEKSRKQDSSSLDESSKRKSKKSKTS</sequence>
<feature type="region of interest" description="Disordered" evidence="1">
    <location>
        <begin position="117"/>
        <end position="277"/>
    </location>
</feature>